<keyword evidence="6" id="KW-1185">Reference proteome</keyword>
<dbReference type="EnsemblProtists" id="HpaT806775">
    <property type="protein sequence ID" value="HpaP806775"/>
    <property type="gene ID" value="HpaG806775"/>
</dbReference>
<feature type="compositionally biased region" description="Polar residues" evidence="1">
    <location>
        <begin position="588"/>
        <end position="598"/>
    </location>
</feature>
<protein>
    <recommendedName>
        <fullName evidence="4">SCP domain-containing protein</fullName>
    </recommendedName>
</protein>
<dbReference type="AlphaFoldDB" id="M4BK43"/>
<dbReference type="InterPro" id="IPR014044">
    <property type="entry name" value="CAP_dom"/>
</dbReference>
<feature type="compositionally biased region" description="Low complexity" evidence="1">
    <location>
        <begin position="556"/>
        <end position="579"/>
    </location>
</feature>
<dbReference type="SMART" id="SM00198">
    <property type="entry name" value="SCP"/>
    <property type="match status" value="1"/>
</dbReference>
<keyword evidence="3" id="KW-0732">Signal</keyword>
<feature type="domain" description="SCP" evidence="4">
    <location>
        <begin position="233"/>
        <end position="372"/>
    </location>
</feature>
<evidence type="ECO:0000256" key="3">
    <source>
        <dbReference type="SAM" id="SignalP"/>
    </source>
</evidence>
<dbReference type="InParanoid" id="M4BK43"/>
<dbReference type="Gene3D" id="3.40.33.10">
    <property type="entry name" value="CAP"/>
    <property type="match status" value="1"/>
</dbReference>
<accession>M4BK43</accession>
<feature type="compositionally biased region" description="Acidic residues" evidence="1">
    <location>
        <begin position="496"/>
        <end position="507"/>
    </location>
</feature>
<dbReference type="SUPFAM" id="SSF55797">
    <property type="entry name" value="PR-1-like"/>
    <property type="match status" value="1"/>
</dbReference>
<dbReference type="CDD" id="cd05380">
    <property type="entry name" value="CAP_euk"/>
    <property type="match status" value="1"/>
</dbReference>
<feature type="transmembrane region" description="Helical" evidence="2">
    <location>
        <begin position="690"/>
        <end position="713"/>
    </location>
</feature>
<dbReference type="InterPro" id="IPR035940">
    <property type="entry name" value="CAP_sf"/>
</dbReference>
<feature type="region of interest" description="Disordered" evidence="1">
    <location>
        <begin position="24"/>
        <end position="231"/>
    </location>
</feature>
<evidence type="ECO:0000256" key="1">
    <source>
        <dbReference type="SAM" id="MobiDB-lite"/>
    </source>
</evidence>
<keyword evidence="2" id="KW-0472">Membrane</keyword>
<proteinExistence type="predicted"/>
<dbReference type="FunFam" id="3.40.33.10:FF:000053">
    <property type="entry name" value="Uncharacterized protein"/>
    <property type="match status" value="1"/>
</dbReference>
<name>M4BK43_HYAAE</name>
<feature type="region of interest" description="Disordered" evidence="1">
    <location>
        <begin position="457"/>
        <end position="669"/>
    </location>
</feature>
<evidence type="ECO:0000313" key="5">
    <source>
        <dbReference type="EnsemblProtists" id="HpaP806775"/>
    </source>
</evidence>
<dbReference type="EMBL" id="JH598343">
    <property type="status" value="NOT_ANNOTATED_CDS"/>
    <property type="molecule type" value="Genomic_DNA"/>
</dbReference>
<dbReference type="STRING" id="559515.M4BK43"/>
<evidence type="ECO:0000259" key="4">
    <source>
        <dbReference type="SMART" id="SM00198"/>
    </source>
</evidence>
<feature type="compositionally biased region" description="Low complexity" evidence="1">
    <location>
        <begin position="136"/>
        <end position="148"/>
    </location>
</feature>
<organism evidence="5 6">
    <name type="scientific">Hyaloperonospora arabidopsidis (strain Emoy2)</name>
    <name type="common">Downy mildew agent</name>
    <name type="synonym">Peronospora arabidopsidis</name>
    <dbReference type="NCBI Taxonomy" id="559515"/>
    <lineage>
        <taxon>Eukaryota</taxon>
        <taxon>Sar</taxon>
        <taxon>Stramenopiles</taxon>
        <taxon>Oomycota</taxon>
        <taxon>Peronosporomycetes</taxon>
        <taxon>Peronosporales</taxon>
        <taxon>Peronosporaceae</taxon>
        <taxon>Hyaloperonospora</taxon>
    </lineage>
</organism>
<dbReference type="PRINTS" id="PR00837">
    <property type="entry name" value="V5TPXLIKE"/>
</dbReference>
<keyword evidence="2" id="KW-0812">Transmembrane</keyword>
<feature type="compositionally biased region" description="Low complexity" evidence="1">
    <location>
        <begin position="658"/>
        <end position="669"/>
    </location>
</feature>
<feature type="compositionally biased region" description="Low complexity" evidence="1">
    <location>
        <begin position="95"/>
        <end position="109"/>
    </location>
</feature>
<feature type="compositionally biased region" description="Low complexity" evidence="1">
    <location>
        <begin position="168"/>
        <end position="195"/>
    </location>
</feature>
<dbReference type="InterPro" id="IPR001283">
    <property type="entry name" value="CRISP-related"/>
</dbReference>
<feature type="signal peptide" evidence="3">
    <location>
        <begin position="1"/>
        <end position="24"/>
    </location>
</feature>
<feature type="chain" id="PRO_5004048749" description="SCP domain-containing protein" evidence="3">
    <location>
        <begin position="25"/>
        <end position="732"/>
    </location>
</feature>
<dbReference type="Pfam" id="PF00188">
    <property type="entry name" value="CAP"/>
    <property type="match status" value="1"/>
</dbReference>
<feature type="compositionally biased region" description="Polar residues" evidence="1">
    <location>
        <begin position="511"/>
        <end position="524"/>
    </location>
</feature>
<feature type="compositionally biased region" description="Basic and acidic residues" evidence="1">
    <location>
        <begin position="645"/>
        <end position="656"/>
    </location>
</feature>
<dbReference type="PANTHER" id="PTHR10334">
    <property type="entry name" value="CYSTEINE-RICH SECRETORY PROTEIN-RELATED"/>
    <property type="match status" value="1"/>
</dbReference>
<dbReference type="OMA" id="IWIERHN"/>
<reference evidence="6" key="1">
    <citation type="journal article" date="2010" name="Science">
        <title>Signatures of adaptation to obligate biotrophy in the Hyaloperonospora arabidopsidis genome.</title>
        <authorList>
            <person name="Baxter L."/>
            <person name="Tripathy S."/>
            <person name="Ishaque N."/>
            <person name="Boot N."/>
            <person name="Cabral A."/>
            <person name="Kemen E."/>
            <person name="Thines M."/>
            <person name="Ah-Fong A."/>
            <person name="Anderson R."/>
            <person name="Badejoko W."/>
            <person name="Bittner-Eddy P."/>
            <person name="Boore J.L."/>
            <person name="Chibucos M.C."/>
            <person name="Coates M."/>
            <person name="Dehal P."/>
            <person name="Delehaunty K."/>
            <person name="Dong S."/>
            <person name="Downton P."/>
            <person name="Dumas B."/>
            <person name="Fabro G."/>
            <person name="Fronick C."/>
            <person name="Fuerstenberg S.I."/>
            <person name="Fulton L."/>
            <person name="Gaulin E."/>
            <person name="Govers F."/>
            <person name="Hughes L."/>
            <person name="Humphray S."/>
            <person name="Jiang R.H."/>
            <person name="Judelson H."/>
            <person name="Kamoun S."/>
            <person name="Kyung K."/>
            <person name="Meijer H."/>
            <person name="Minx P."/>
            <person name="Morris P."/>
            <person name="Nelson J."/>
            <person name="Phuntumart V."/>
            <person name="Qutob D."/>
            <person name="Rehmany A."/>
            <person name="Rougon-Cardoso A."/>
            <person name="Ryden P."/>
            <person name="Torto-Alalibo T."/>
            <person name="Studholme D."/>
            <person name="Wang Y."/>
            <person name="Win J."/>
            <person name="Wood J."/>
            <person name="Clifton S.W."/>
            <person name="Rogers J."/>
            <person name="Van den Ackerveken G."/>
            <person name="Jones J.D."/>
            <person name="McDowell J.M."/>
            <person name="Beynon J."/>
            <person name="Tyler B.M."/>
        </authorList>
    </citation>
    <scope>NUCLEOTIDE SEQUENCE [LARGE SCALE GENOMIC DNA]</scope>
    <source>
        <strain evidence="6">Emoy2</strain>
    </source>
</reference>
<feature type="compositionally biased region" description="Low complexity" evidence="1">
    <location>
        <begin position="46"/>
        <end position="56"/>
    </location>
</feature>
<dbReference type="eggNOG" id="KOG3017">
    <property type="taxonomic scope" value="Eukaryota"/>
</dbReference>
<reference evidence="5" key="2">
    <citation type="submission" date="2015-06" db="UniProtKB">
        <authorList>
            <consortium name="EnsemblProtists"/>
        </authorList>
    </citation>
    <scope>IDENTIFICATION</scope>
    <source>
        <strain evidence="5">Emoy2</strain>
    </source>
</reference>
<evidence type="ECO:0000313" key="6">
    <source>
        <dbReference type="Proteomes" id="UP000011713"/>
    </source>
</evidence>
<dbReference type="HOGENOM" id="CLU_024842_0_0_1"/>
<feature type="compositionally biased region" description="Low complexity" evidence="1">
    <location>
        <begin position="204"/>
        <end position="231"/>
    </location>
</feature>
<evidence type="ECO:0000256" key="2">
    <source>
        <dbReference type="SAM" id="Phobius"/>
    </source>
</evidence>
<sequence length="732" mass="75746">MKVYTSFLVAAAALVALTTTNVNAESKDSYALTSDLSDVSVEEPVSETSSSELSTDTSEELTELKAGSTPSDDFSPEQVDAASSAALETPEEESPTQSTDELGSSLSDPLESDLEEEASSSTTDLSTEEGSGDPLAESSAADESADTSLFDEPLRTGSADPTEETDLSEASSSTDLTSASSLMDPTEETSPTASSEEMDLADLSAEPSSTESSAESDSTTEQTSSSEGSFSNELKSIWIERHNYFRMTALPWASGDMRRMGWDDALEKSATTAATSCSATTATGVNVYESTSSDPSEVLEEAVNAWIIEPALENIEIVVPPAEEGDPVGAGLYNTYSQVVWASTTSVGCAMASCSEGSMVVCEYSPAGNDGKSAWYAHHAQAMQCPEGTVASHGLCIVEGDKANDLIAPIPDDKRSHAVYPTFLADLVKTILEAAKTRDASGGKSSGTGIAAGSFSSSSPILVPDLEQTSSTDSAPIESDLIPDGSEATSDHDTSDLTDDDGLDLLDESTASGESSPEQTSANLEGSLDVGSPLDDGEASLSSSIEDGSIAKSSDLLSTESVEASSSSSASVPSLESTLKGAGEKDSAVSNPSFGFETSDSEAIASKVKPSIETGSSFRNQDTELETAVTDGTTSTDLTESEESTLQKRATEKEGAEEVPPVVSSDSESMTVLSVNNEGPDIENKSSVSAAGIAGMIVAGVVAVVALAVFVGYRKNQQRQHDIMHDGGIHVI</sequence>
<dbReference type="Proteomes" id="UP000011713">
    <property type="component" value="Unassembled WGS sequence"/>
</dbReference>
<keyword evidence="2" id="KW-1133">Transmembrane helix</keyword>
<dbReference type="VEuPathDB" id="FungiDB:HpaG806775"/>